<dbReference type="InterPro" id="IPR005828">
    <property type="entry name" value="MFS_sugar_transport-like"/>
</dbReference>
<feature type="transmembrane region" description="Helical" evidence="6">
    <location>
        <begin position="26"/>
        <end position="46"/>
    </location>
</feature>
<dbReference type="GO" id="GO:0016020">
    <property type="term" value="C:membrane"/>
    <property type="evidence" value="ECO:0007669"/>
    <property type="project" value="UniProtKB-SubCell"/>
</dbReference>
<feature type="domain" description="Major facilitator superfamily (MFS) profile" evidence="7">
    <location>
        <begin position="1"/>
        <end position="253"/>
    </location>
</feature>
<evidence type="ECO:0000256" key="6">
    <source>
        <dbReference type="SAM" id="Phobius"/>
    </source>
</evidence>
<dbReference type="InterPro" id="IPR036259">
    <property type="entry name" value="MFS_trans_sf"/>
</dbReference>
<sequence length="253" mass="27630">MSGIITEPMFLETVPKVSGSYKLGSIQALVVAIYEIGCLIGSLIIIGHGDKLGRRRAVLIGATIMLVGTAIQTSSTTLVQLIVGRIVTGAGNGMNASSVPVWQSEMAPPKIRGFLVLFEGALITCGVMISYCINYGFWFCNASFFQWRFPVAFQAFFGIILRILLKEVTQIMARLKQCGTDDEELQKEVKGLKRINEITSGSKLTVKEFFSNGPDMNLWRASVAFAAQALQQIGEINSVTYCKALQNMKNTLA</sequence>
<dbReference type="GeneID" id="25372321"/>
<protein>
    <recommendedName>
        <fullName evidence="7">Major facilitator superfamily (MFS) profile domain-containing protein</fullName>
    </recommendedName>
</protein>
<keyword evidence="5 6" id="KW-0472">Membrane</keyword>
<dbReference type="PANTHER" id="PTHR48022:SF68">
    <property type="entry name" value="MAJOR FACILITATOR SUPERFAMILY (MFS) PROFILE DOMAIN-CONTAINING PROTEIN-RELATED"/>
    <property type="match status" value="1"/>
</dbReference>
<dbReference type="HOGENOM" id="CLU_001265_30_2_1"/>
<accession>A0A074Y8M3</accession>
<dbReference type="InterPro" id="IPR050360">
    <property type="entry name" value="MFS_Sugar_Transporters"/>
</dbReference>
<dbReference type="InParanoid" id="A0A074Y8M3"/>
<dbReference type="PANTHER" id="PTHR48022">
    <property type="entry name" value="PLASTIDIC GLUCOSE TRANSPORTER 4"/>
    <property type="match status" value="1"/>
</dbReference>
<keyword evidence="4 6" id="KW-1133">Transmembrane helix</keyword>
<gene>
    <name evidence="8" type="ORF">AUEXF2481DRAFT_9362</name>
</gene>
<reference evidence="8 9" key="1">
    <citation type="journal article" date="2014" name="BMC Genomics">
        <title>Genome sequencing of four Aureobasidium pullulans varieties: biotechnological potential, stress tolerance, and description of new species.</title>
        <authorList>
            <person name="Gostin Ar C."/>
            <person name="Ohm R.A."/>
            <person name="Kogej T."/>
            <person name="Sonjak S."/>
            <person name="Turk M."/>
            <person name="Zajc J."/>
            <person name="Zalar P."/>
            <person name="Grube M."/>
            <person name="Sun H."/>
            <person name="Han J."/>
            <person name="Sharma A."/>
            <person name="Chiniquy J."/>
            <person name="Ngan C.Y."/>
            <person name="Lipzen A."/>
            <person name="Barry K."/>
            <person name="Grigoriev I.V."/>
            <person name="Gunde-Cimerman N."/>
        </authorList>
    </citation>
    <scope>NUCLEOTIDE SEQUENCE [LARGE SCALE GENOMIC DNA]</scope>
    <source>
        <strain evidence="8 9">EXF-2481</strain>
    </source>
</reference>
<dbReference type="GO" id="GO:0005351">
    <property type="term" value="F:carbohydrate:proton symporter activity"/>
    <property type="evidence" value="ECO:0007669"/>
    <property type="project" value="TreeGrafter"/>
</dbReference>
<dbReference type="OrthoDB" id="6612291at2759"/>
<dbReference type="Gene3D" id="1.20.1250.20">
    <property type="entry name" value="MFS general substrate transporter like domains"/>
    <property type="match status" value="1"/>
</dbReference>
<dbReference type="OMA" id="HITRCIA"/>
<dbReference type="PROSITE" id="PS50850">
    <property type="entry name" value="MFS"/>
    <property type="match status" value="1"/>
</dbReference>
<evidence type="ECO:0000256" key="3">
    <source>
        <dbReference type="ARBA" id="ARBA00022692"/>
    </source>
</evidence>
<dbReference type="SUPFAM" id="SSF103473">
    <property type="entry name" value="MFS general substrate transporter"/>
    <property type="match status" value="1"/>
</dbReference>
<evidence type="ECO:0000256" key="1">
    <source>
        <dbReference type="ARBA" id="ARBA00004141"/>
    </source>
</evidence>
<evidence type="ECO:0000313" key="9">
    <source>
        <dbReference type="Proteomes" id="UP000030641"/>
    </source>
</evidence>
<organism evidence="8 9">
    <name type="scientific">Aureobasidium subglaciale (strain EXF-2481)</name>
    <name type="common">Aureobasidium pullulans var. subglaciale</name>
    <dbReference type="NCBI Taxonomy" id="1043005"/>
    <lineage>
        <taxon>Eukaryota</taxon>
        <taxon>Fungi</taxon>
        <taxon>Dikarya</taxon>
        <taxon>Ascomycota</taxon>
        <taxon>Pezizomycotina</taxon>
        <taxon>Dothideomycetes</taxon>
        <taxon>Dothideomycetidae</taxon>
        <taxon>Dothideales</taxon>
        <taxon>Saccotheciaceae</taxon>
        <taxon>Aureobasidium</taxon>
    </lineage>
</organism>
<name>A0A074Y8M3_AURSE</name>
<proteinExistence type="inferred from homology"/>
<dbReference type="AlphaFoldDB" id="A0A074Y8M3"/>
<dbReference type="RefSeq" id="XP_013339014.1">
    <property type="nucleotide sequence ID" value="XM_013483560.1"/>
</dbReference>
<dbReference type="InterPro" id="IPR020846">
    <property type="entry name" value="MFS_dom"/>
</dbReference>
<evidence type="ECO:0000256" key="5">
    <source>
        <dbReference type="ARBA" id="ARBA00023136"/>
    </source>
</evidence>
<keyword evidence="9" id="KW-1185">Reference proteome</keyword>
<dbReference type="Pfam" id="PF00083">
    <property type="entry name" value="Sugar_tr"/>
    <property type="match status" value="1"/>
</dbReference>
<comment type="similarity">
    <text evidence="2">Belongs to the major facilitator superfamily. Sugar transporter (TC 2.A.1.1) family.</text>
</comment>
<evidence type="ECO:0000256" key="4">
    <source>
        <dbReference type="ARBA" id="ARBA00022989"/>
    </source>
</evidence>
<keyword evidence="3 6" id="KW-0812">Transmembrane</keyword>
<evidence type="ECO:0000256" key="2">
    <source>
        <dbReference type="ARBA" id="ARBA00010992"/>
    </source>
</evidence>
<evidence type="ECO:0000313" key="8">
    <source>
        <dbReference type="EMBL" id="KEQ90562.1"/>
    </source>
</evidence>
<dbReference type="Proteomes" id="UP000030641">
    <property type="component" value="Unassembled WGS sequence"/>
</dbReference>
<evidence type="ECO:0000259" key="7">
    <source>
        <dbReference type="PROSITE" id="PS50850"/>
    </source>
</evidence>
<feature type="transmembrane region" description="Helical" evidence="6">
    <location>
        <begin position="114"/>
        <end position="138"/>
    </location>
</feature>
<comment type="subcellular location">
    <subcellularLocation>
        <location evidence="1">Membrane</location>
        <topology evidence="1">Multi-pass membrane protein</topology>
    </subcellularLocation>
</comment>
<feature type="transmembrane region" description="Helical" evidence="6">
    <location>
        <begin position="144"/>
        <end position="165"/>
    </location>
</feature>
<dbReference type="EMBL" id="KL584789">
    <property type="protein sequence ID" value="KEQ90562.1"/>
    <property type="molecule type" value="Genomic_DNA"/>
</dbReference>